<evidence type="ECO:0000313" key="2">
    <source>
        <dbReference type="Proteomes" id="UP000075714"/>
    </source>
</evidence>
<sequence length="141" mass="14511">MDSCLLRWSLEEQGTAVEGNIDGPGGAVGYGCGGRGGGGGGGAGSRASRDELLERARRAFQAAEARLLDDDEAVQTCLDNVSPHSTIIEALKGCELGPLLLTSTLPADLGHRVLTHCGLAPHSPDLEPLFGCSWTSAVAQV</sequence>
<dbReference type="OrthoDB" id="547490at2759"/>
<name>A0A150H381_GONPE</name>
<proteinExistence type="predicted"/>
<keyword evidence="2" id="KW-1185">Reference proteome</keyword>
<comment type="caution">
    <text evidence="1">The sequence shown here is derived from an EMBL/GenBank/DDBJ whole genome shotgun (WGS) entry which is preliminary data.</text>
</comment>
<accession>A0A150H381</accession>
<protein>
    <submittedName>
        <fullName evidence="1">Uncharacterized protein</fullName>
    </submittedName>
</protein>
<dbReference type="Proteomes" id="UP000075714">
    <property type="component" value="Unassembled WGS sequence"/>
</dbReference>
<reference evidence="2" key="1">
    <citation type="journal article" date="2016" name="Nat. Commun.">
        <title>The Gonium pectorale genome demonstrates co-option of cell cycle regulation during the evolution of multicellularity.</title>
        <authorList>
            <person name="Hanschen E.R."/>
            <person name="Marriage T.N."/>
            <person name="Ferris P.J."/>
            <person name="Hamaji T."/>
            <person name="Toyoda A."/>
            <person name="Fujiyama A."/>
            <person name="Neme R."/>
            <person name="Noguchi H."/>
            <person name="Minakuchi Y."/>
            <person name="Suzuki M."/>
            <person name="Kawai-Toyooka H."/>
            <person name="Smith D.R."/>
            <person name="Sparks H."/>
            <person name="Anderson J."/>
            <person name="Bakaric R."/>
            <person name="Luria V."/>
            <person name="Karger A."/>
            <person name="Kirschner M.W."/>
            <person name="Durand P.M."/>
            <person name="Michod R.E."/>
            <person name="Nozaki H."/>
            <person name="Olson B.J."/>
        </authorList>
    </citation>
    <scope>NUCLEOTIDE SEQUENCE [LARGE SCALE GENOMIC DNA]</scope>
    <source>
        <strain evidence="2">NIES-2863</strain>
    </source>
</reference>
<evidence type="ECO:0000313" key="1">
    <source>
        <dbReference type="EMBL" id="KXZ56298.1"/>
    </source>
</evidence>
<organism evidence="1 2">
    <name type="scientific">Gonium pectorale</name>
    <name type="common">Green alga</name>
    <dbReference type="NCBI Taxonomy" id="33097"/>
    <lineage>
        <taxon>Eukaryota</taxon>
        <taxon>Viridiplantae</taxon>
        <taxon>Chlorophyta</taxon>
        <taxon>core chlorophytes</taxon>
        <taxon>Chlorophyceae</taxon>
        <taxon>CS clade</taxon>
        <taxon>Chlamydomonadales</taxon>
        <taxon>Volvocaceae</taxon>
        <taxon>Gonium</taxon>
    </lineage>
</organism>
<dbReference type="EMBL" id="LSYV01000002">
    <property type="protein sequence ID" value="KXZ56298.1"/>
    <property type="molecule type" value="Genomic_DNA"/>
</dbReference>
<dbReference type="AlphaFoldDB" id="A0A150H381"/>
<gene>
    <name evidence="1" type="ORF">GPECTOR_1g262</name>
</gene>